<protein>
    <submittedName>
        <fullName evidence="2">Uncharacterized protein</fullName>
    </submittedName>
</protein>
<proteinExistence type="predicted"/>
<sequence>MQNKEPISAPSCPGTERPKEPASEVLPLRCGETRQQAGVLMADAPVAGRLRIEQAVQRRQQLIKVQDNVWLRFFQAAVQDAETT</sequence>
<evidence type="ECO:0000313" key="3">
    <source>
        <dbReference type="Proteomes" id="UP000005551"/>
    </source>
</evidence>
<gene>
    <name evidence="2" type="ORF">A3SI_04257</name>
</gene>
<name>I5C926_9BACT</name>
<feature type="region of interest" description="Disordered" evidence="1">
    <location>
        <begin position="1"/>
        <end position="25"/>
    </location>
</feature>
<evidence type="ECO:0000313" key="2">
    <source>
        <dbReference type="EMBL" id="EIM78328.1"/>
    </source>
</evidence>
<evidence type="ECO:0000256" key="1">
    <source>
        <dbReference type="SAM" id="MobiDB-lite"/>
    </source>
</evidence>
<dbReference type="AlphaFoldDB" id="I5C926"/>
<comment type="caution">
    <text evidence="2">The sequence shown here is derived from an EMBL/GenBank/DDBJ whole genome shotgun (WGS) entry which is preliminary data.</text>
</comment>
<accession>I5C926</accession>
<organism evidence="2 3">
    <name type="scientific">Nitritalea halalkaliphila LW7</name>
    <dbReference type="NCBI Taxonomy" id="1189621"/>
    <lineage>
        <taxon>Bacteria</taxon>
        <taxon>Pseudomonadati</taxon>
        <taxon>Bacteroidota</taxon>
        <taxon>Cytophagia</taxon>
        <taxon>Cytophagales</taxon>
        <taxon>Cyclobacteriaceae</taxon>
        <taxon>Nitritalea</taxon>
    </lineage>
</organism>
<reference evidence="2 3" key="1">
    <citation type="submission" date="2012-05" db="EMBL/GenBank/DDBJ databases">
        <title>Genome sequence of Nitritalea halalkaliphila LW7.</title>
        <authorList>
            <person name="Jangir P.K."/>
            <person name="Singh A."/>
            <person name="Shivaji S."/>
            <person name="Sharma R."/>
        </authorList>
    </citation>
    <scope>NUCLEOTIDE SEQUENCE [LARGE SCALE GENOMIC DNA]</scope>
    <source>
        <strain evidence="2 3">LW7</strain>
    </source>
</reference>
<dbReference type="EMBL" id="AJYA01000008">
    <property type="protein sequence ID" value="EIM78328.1"/>
    <property type="molecule type" value="Genomic_DNA"/>
</dbReference>
<dbReference type="Proteomes" id="UP000005551">
    <property type="component" value="Unassembled WGS sequence"/>
</dbReference>
<keyword evidence="3" id="KW-1185">Reference proteome</keyword>